<dbReference type="InterPro" id="IPR011250">
    <property type="entry name" value="OMP/PagP_B-barrel"/>
</dbReference>
<proteinExistence type="predicted"/>
<evidence type="ECO:0000313" key="4">
    <source>
        <dbReference type="Proteomes" id="UP000198870"/>
    </source>
</evidence>
<feature type="domain" description="Outer membrane protein beta-barrel" evidence="2">
    <location>
        <begin position="21"/>
        <end position="174"/>
    </location>
</feature>
<sequence length="185" mass="19541">MKRILFSLWIPLVCLLGVCAVVGTAYGDVGSIELSGGVLAPYDVSGGDTSVGWQIAYAAGVTDHVEIGAIFMRTGNFEAENDITNGEVEISTLMLQTRWLFNPESTTRGFVDLAGGMMDLDPKGKATTSSRSGGAARFGVGVDQALTPHLSLRFSTGYTTGIGRTSEIDILDVSVSLVFGVRLLE</sequence>
<evidence type="ECO:0000313" key="3">
    <source>
        <dbReference type="EMBL" id="SCY48478.1"/>
    </source>
</evidence>
<evidence type="ECO:0000259" key="2">
    <source>
        <dbReference type="Pfam" id="PF13505"/>
    </source>
</evidence>
<protein>
    <submittedName>
        <fullName evidence="3">Outer membrane protein beta-barrel domain-containing protein</fullName>
    </submittedName>
</protein>
<accession>A0A1G5GCM0</accession>
<dbReference type="InterPro" id="IPR027385">
    <property type="entry name" value="Beta-barrel_OMP"/>
</dbReference>
<dbReference type="Pfam" id="PF13505">
    <property type="entry name" value="OMP_b-brl"/>
    <property type="match status" value="1"/>
</dbReference>
<organism evidence="3 4">
    <name type="scientific">Desulfoluna spongiiphila</name>
    <dbReference type="NCBI Taxonomy" id="419481"/>
    <lineage>
        <taxon>Bacteria</taxon>
        <taxon>Pseudomonadati</taxon>
        <taxon>Thermodesulfobacteriota</taxon>
        <taxon>Desulfobacteria</taxon>
        <taxon>Desulfobacterales</taxon>
        <taxon>Desulfolunaceae</taxon>
        <taxon>Desulfoluna</taxon>
    </lineage>
</organism>
<gene>
    <name evidence="3" type="ORF">SAMN05216233_11038</name>
</gene>
<dbReference type="EMBL" id="FMUX01000010">
    <property type="protein sequence ID" value="SCY48478.1"/>
    <property type="molecule type" value="Genomic_DNA"/>
</dbReference>
<dbReference type="Proteomes" id="UP000198870">
    <property type="component" value="Unassembled WGS sequence"/>
</dbReference>
<evidence type="ECO:0000256" key="1">
    <source>
        <dbReference type="ARBA" id="ARBA00022729"/>
    </source>
</evidence>
<reference evidence="3 4" key="1">
    <citation type="submission" date="2016-10" db="EMBL/GenBank/DDBJ databases">
        <authorList>
            <person name="de Groot N.N."/>
        </authorList>
    </citation>
    <scope>NUCLEOTIDE SEQUENCE [LARGE SCALE GENOMIC DNA]</scope>
    <source>
        <strain evidence="3 4">AA1</strain>
    </source>
</reference>
<name>A0A1G5GCM0_9BACT</name>
<keyword evidence="4" id="KW-1185">Reference proteome</keyword>
<dbReference type="RefSeq" id="WP_092211321.1">
    <property type="nucleotide sequence ID" value="NZ_FMUX01000010.1"/>
</dbReference>
<dbReference type="Gene3D" id="2.40.160.20">
    <property type="match status" value="1"/>
</dbReference>
<keyword evidence="1" id="KW-0732">Signal</keyword>
<dbReference type="SUPFAM" id="SSF56925">
    <property type="entry name" value="OMPA-like"/>
    <property type="match status" value="1"/>
</dbReference>
<dbReference type="AlphaFoldDB" id="A0A1G5GCM0"/>